<name>A0AAV4T3U0_CAEEX</name>
<protein>
    <submittedName>
        <fullName evidence="6">Inactive pancreatic lipase-related protein 1</fullName>
    </submittedName>
</protein>
<gene>
    <name evidence="6" type="primary">Pnliprp1_0</name>
    <name evidence="6" type="ORF">CEXT_665871</name>
</gene>
<evidence type="ECO:0000313" key="7">
    <source>
        <dbReference type="Proteomes" id="UP001054945"/>
    </source>
</evidence>
<dbReference type="GO" id="GO:0016042">
    <property type="term" value="P:lipid catabolic process"/>
    <property type="evidence" value="ECO:0007669"/>
    <property type="project" value="TreeGrafter"/>
</dbReference>
<dbReference type="PANTHER" id="PTHR11610">
    <property type="entry name" value="LIPASE"/>
    <property type="match status" value="1"/>
</dbReference>
<evidence type="ECO:0000256" key="3">
    <source>
        <dbReference type="ARBA" id="ARBA00022525"/>
    </source>
</evidence>
<dbReference type="Pfam" id="PF00151">
    <property type="entry name" value="Lipase"/>
    <property type="match status" value="1"/>
</dbReference>
<evidence type="ECO:0000256" key="1">
    <source>
        <dbReference type="ARBA" id="ARBA00004613"/>
    </source>
</evidence>
<evidence type="ECO:0000313" key="6">
    <source>
        <dbReference type="EMBL" id="GIY40834.1"/>
    </source>
</evidence>
<dbReference type="InterPro" id="IPR000734">
    <property type="entry name" value="TAG_lipase"/>
</dbReference>
<dbReference type="GO" id="GO:0005615">
    <property type="term" value="C:extracellular space"/>
    <property type="evidence" value="ECO:0007669"/>
    <property type="project" value="TreeGrafter"/>
</dbReference>
<dbReference type="Proteomes" id="UP001054945">
    <property type="component" value="Unassembled WGS sequence"/>
</dbReference>
<organism evidence="6 7">
    <name type="scientific">Caerostris extrusa</name>
    <name type="common">Bark spider</name>
    <name type="synonym">Caerostris bankana</name>
    <dbReference type="NCBI Taxonomy" id="172846"/>
    <lineage>
        <taxon>Eukaryota</taxon>
        <taxon>Metazoa</taxon>
        <taxon>Ecdysozoa</taxon>
        <taxon>Arthropoda</taxon>
        <taxon>Chelicerata</taxon>
        <taxon>Arachnida</taxon>
        <taxon>Araneae</taxon>
        <taxon>Araneomorphae</taxon>
        <taxon>Entelegynae</taxon>
        <taxon>Araneoidea</taxon>
        <taxon>Araneidae</taxon>
        <taxon>Caerostris</taxon>
    </lineage>
</organism>
<dbReference type="EMBL" id="BPLR01010668">
    <property type="protein sequence ID" value="GIY40834.1"/>
    <property type="molecule type" value="Genomic_DNA"/>
</dbReference>
<dbReference type="GO" id="GO:0016298">
    <property type="term" value="F:lipase activity"/>
    <property type="evidence" value="ECO:0007669"/>
    <property type="project" value="InterPro"/>
</dbReference>
<sequence>MGSPHIFWFVWDLTKTKERKDLTFDKRCCSLSSTKHKLIHSVPSLHPRSPQKPCYLEPNQEALKQCPFNATYPMKFLIYGFTVVLTPDQQFVLIKNQLLASFDYNVIIVNWTSYNQPPYTKAVINTQLVGRQLSNLIKYLEVNKGVDPQMSISSVTV</sequence>
<keyword evidence="3" id="KW-0964">Secreted</keyword>
<accession>A0AAV4T3U0</accession>
<feature type="domain" description="Lipase" evidence="5">
    <location>
        <begin position="55"/>
        <end position="146"/>
    </location>
</feature>
<dbReference type="SUPFAM" id="SSF53474">
    <property type="entry name" value="alpha/beta-Hydrolases"/>
    <property type="match status" value="1"/>
</dbReference>
<proteinExistence type="inferred from homology"/>
<reference evidence="6 7" key="1">
    <citation type="submission" date="2021-06" db="EMBL/GenBank/DDBJ databases">
        <title>Caerostris extrusa draft genome.</title>
        <authorList>
            <person name="Kono N."/>
            <person name="Arakawa K."/>
        </authorList>
    </citation>
    <scope>NUCLEOTIDE SEQUENCE [LARGE SCALE GENOMIC DNA]</scope>
</reference>
<evidence type="ECO:0000259" key="5">
    <source>
        <dbReference type="Pfam" id="PF00151"/>
    </source>
</evidence>
<dbReference type="AlphaFoldDB" id="A0AAV4T3U0"/>
<comment type="similarity">
    <text evidence="2 4">Belongs to the AB hydrolase superfamily. Lipase family.</text>
</comment>
<dbReference type="Gene3D" id="3.40.50.1820">
    <property type="entry name" value="alpha/beta hydrolase"/>
    <property type="match status" value="1"/>
</dbReference>
<dbReference type="PRINTS" id="PR00821">
    <property type="entry name" value="TAGLIPASE"/>
</dbReference>
<evidence type="ECO:0000256" key="4">
    <source>
        <dbReference type="RuleBase" id="RU004262"/>
    </source>
</evidence>
<comment type="caution">
    <text evidence="6">The sequence shown here is derived from an EMBL/GenBank/DDBJ whole genome shotgun (WGS) entry which is preliminary data.</text>
</comment>
<keyword evidence="7" id="KW-1185">Reference proteome</keyword>
<dbReference type="InterPro" id="IPR029058">
    <property type="entry name" value="AB_hydrolase_fold"/>
</dbReference>
<dbReference type="InterPro" id="IPR013818">
    <property type="entry name" value="Lipase"/>
</dbReference>
<evidence type="ECO:0000256" key="2">
    <source>
        <dbReference type="ARBA" id="ARBA00010701"/>
    </source>
</evidence>
<comment type="subcellular location">
    <subcellularLocation>
        <location evidence="1">Secreted</location>
    </subcellularLocation>
</comment>